<dbReference type="RefSeq" id="WP_256258859.1">
    <property type="nucleotide sequence ID" value="NZ_FONR01000016.1"/>
</dbReference>
<gene>
    <name evidence="2" type="ORF">SAMN02787118_116211</name>
</gene>
<protein>
    <submittedName>
        <fullName evidence="2">Uncharacterized protein</fullName>
    </submittedName>
</protein>
<dbReference type="Proteomes" id="UP000181942">
    <property type="component" value="Unassembled WGS sequence"/>
</dbReference>
<dbReference type="AlphaFoldDB" id="A0A1I2PRV0"/>
<feature type="region of interest" description="Disordered" evidence="1">
    <location>
        <begin position="1"/>
        <end position="28"/>
    </location>
</feature>
<name>A0A1I2PRV0_9ACTN</name>
<reference evidence="2 3" key="1">
    <citation type="submission" date="2016-10" db="EMBL/GenBank/DDBJ databases">
        <authorList>
            <person name="de Groot N.N."/>
        </authorList>
    </citation>
    <scope>NUCLEOTIDE SEQUENCE [LARGE SCALE GENOMIC DNA]</scope>
    <source>
        <strain evidence="2 3">OK461</strain>
    </source>
</reference>
<evidence type="ECO:0000256" key="1">
    <source>
        <dbReference type="SAM" id="MobiDB-lite"/>
    </source>
</evidence>
<organism evidence="2 3">
    <name type="scientific">Streptomyces mirabilis</name>
    <dbReference type="NCBI Taxonomy" id="68239"/>
    <lineage>
        <taxon>Bacteria</taxon>
        <taxon>Bacillati</taxon>
        <taxon>Actinomycetota</taxon>
        <taxon>Actinomycetes</taxon>
        <taxon>Kitasatosporales</taxon>
        <taxon>Streptomycetaceae</taxon>
        <taxon>Streptomyces</taxon>
    </lineage>
</organism>
<dbReference type="EMBL" id="FONR01000016">
    <property type="protein sequence ID" value="SFG16737.1"/>
    <property type="molecule type" value="Genomic_DNA"/>
</dbReference>
<accession>A0A1I2PRV0</accession>
<evidence type="ECO:0000313" key="2">
    <source>
        <dbReference type="EMBL" id="SFG16737.1"/>
    </source>
</evidence>
<evidence type="ECO:0000313" key="3">
    <source>
        <dbReference type="Proteomes" id="UP000181942"/>
    </source>
</evidence>
<sequence length="139" mass="15083">MTVDSDSLSPLLPNGKKLTQKSYDAGPESPRCRLLVDQKLVVYLSGDVVAGDTDPLKVEDRALVRLGSPAAADIGDDAVIADRGAMAVAGCTYKGKQQKFAVLVQLQKNVPEKVSERRDALRSFLRSYFPKAMEKQGCQ</sequence>
<proteinExistence type="predicted"/>